<evidence type="ECO:0000313" key="3">
    <source>
        <dbReference type="EMBL" id="MBB4136653.1"/>
    </source>
</evidence>
<accession>A0A840F2I2</accession>
<feature type="region of interest" description="Disordered" evidence="1">
    <location>
        <begin position="78"/>
        <end position="110"/>
    </location>
</feature>
<dbReference type="Proteomes" id="UP000551501">
    <property type="component" value="Unassembled WGS sequence"/>
</dbReference>
<evidence type="ECO:0000256" key="1">
    <source>
        <dbReference type="SAM" id="MobiDB-lite"/>
    </source>
</evidence>
<proteinExistence type="predicted"/>
<comment type="caution">
    <text evidence="3">The sequence shown here is derived from an EMBL/GenBank/DDBJ whole genome shotgun (WGS) entry which is preliminary data.</text>
</comment>
<dbReference type="RefSeq" id="WP_183371611.1">
    <property type="nucleotide sequence ID" value="NZ_BAABHL010000041.1"/>
</dbReference>
<keyword evidence="2" id="KW-0472">Membrane</keyword>
<sequence length="268" mass="28754">MSRELQIRAGAGVAASAGVLALAVARPMPAAPLLVCFALLLGIVLLAAVWPRTEDIAVEAAQIKRDIDAKSTASANAFDTGATGAGAHRAPPRTPPTASTGPSPETRRQQWVRATEHHDAVLGAYGSYELDPAMLLRYPAMWDLSAQPVMDFHDALDLAGSLRTEQFTDGPIASDYVDAVSILRSEWHKVDRFARSTGTDHLTDDDARDCRRALKLLDHANGTAGAERATYLQQVMTTVGRLTDRGVVADVPRIRLALEAQVRLALEA</sequence>
<gene>
    <name evidence="3" type="ORF">BKA16_003205</name>
</gene>
<dbReference type="AlphaFoldDB" id="A0A840F2I2"/>
<name>A0A840F2I2_9ACTN</name>
<protein>
    <submittedName>
        <fullName evidence="3">Uncharacterized protein</fullName>
    </submittedName>
</protein>
<feature type="transmembrane region" description="Helical" evidence="2">
    <location>
        <begin position="31"/>
        <end position="50"/>
    </location>
</feature>
<keyword evidence="2" id="KW-0812">Transmembrane</keyword>
<feature type="transmembrane region" description="Helical" evidence="2">
    <location>
        <begin position="7"/>
        <end position="25"/>
    </location>
</feature>
<evidence type="ECO:0000313" key="4">
    <source>
        <dbReference type="Proteomes" id="UP000551501"/>
    </source>
</evidence>
<dbReference type="EMBL" id="JACIFP010000001">
    <property type="protein sequence ID" value="MBB4136653.1"/>
    <property type="molecule type" value="Genomic_DNA"/>
</dbReference>
<evidence type="ECO:0000256" key="2">
    <source>
        <dbReference type="SAM" id="Phobius"/>
    </source>
</evidence>
<keyword evidence="4" id="KW-1185">Reference proteome</keyword>
<reference evidence="3 4" key="1">
    <citation type="submission" date="2020-08" db="EMBL/GenBank/DDBJ databases">
        <title>Sequencing the genomes of 1000 actinobacteria strains.</title>
        <authorList>
            <person name="Klenk H.-P."/>
        </authorList>
    </citation>
    <scope>NUCLEOTIDE SEQUENCE [LARGE SCALE GENOMIC DNA]</scope>
    <source>
        <strain evidence="3 4">DSM 45298</strain>
    </source>
</reference>
<organism evidence="3 4">
    <name type="scientific">Gordonia humi</name>
    <dbReference type="NCBI Taxonomy" id="686429"/>
    <lineage>
        <taxon>Bacteria</taxon>
        <taxon>Bacillati</taxon>
        <taxon>Actinomycetota</taxon>
        <taxon>Actinomycetes</taxon>
        <taxon>Mycobacteriales</taxon>
        <taxon>Gordoniaceae</taxon>
        <taxon>Gordonia</taxon>
    </lineage>
</organism>
<keyword evidence="2" id="KW-1133">Transmembrane helix</keyword>